<dbReference type="Pfam" id="PF01966">
    <property type="entry name" value="HD"/>
    <property type="match status" value="1"/>
</dbReference>
<dbReference type="InterPro" id="IPR029044">
    <property type="entry name" value="Nucleotide-diphossugar_trans"/>
</dbReference>
<evidence type="ECO:0000313" key="2">
    <source>
        <dbReference type="EMBL" id="EHQ88361.1"/>
    </source>
</evidence>
<dbReference type="InterPro" id="IPR025877">
    <property type="entry name" value="MobA-like_NTP_Trfase"/>
</dbReference>
<dbReference type="Pfam" id="PF12804">
    <property type="entry name" value="NTP_transf_3"/>
    <property type="match status" value="1"/>
</dbReference>
<evidence type="ECO:0000313" key="3">
    <source>
        <dbReference type="Proteomes" id="UP000005104"/>
    </source>
</evidence>
<dbReference type="STRING" id="768710.DesyoDRAFT_1193"/>
<dbReference type="InterPro" id="IPR006674">
    <property type="entry name" value="HD_domain"/>
</dbReference>
<dbReference type="SUPFAM" id="SSF109604">
    <property type="entry name" value="HD-domain/PDEase-like"/>
    <property type="match status" value="1"/>
</dbReference>
<feature type="domain" description="HD" evidence="1">
    <location>
        <begin position="230"/>
        <end position="323"/>
    </location>
</feature>
<dbReference type="PROSITE" id="PS51831">
    <property type="entry name" value="HD"/>
    <property type="match status" value="1"/>
</dbReference>
<protein>
    <submittedName>
        <fullName evidence="2">Putative MobA-like protein</fullName>
    </submittedName>
</protein>
<dbReference type="RefSeq" id="WP_007780640.1">
    <property type="nucleotide sequence ID" value="NZ_CM001441.1"/>
</dbReference>
<dbReference type="AlphaFoldDB" id="H5XTA2"/>
<dbReference type="EMBL" id="CM001441">
    <property type="protein sequence ID" value="EHQ88361.1"/>
    <property type="molecule type" value="Genomic_DNA"/>
</dbReference>
<dbReference type="SUPFAM" id="SSF53448">
    <property type="entry name" value="Nucleotide-diphospho-sugar transferases"/>
    <property type="match status" value="1"/>
</dbReference>
<dbReference type="CDD" id="cd00077">
    <property type="entry name" value="HDc"/>
    <property type="match status" value="1"/>
</dbReference>
<dbReference type="InterPro" id="IPR054703">
    <property type="entry name" value="Mop-rel"/>
</dbReference>
<dbReference type="eggNOG" id="COG2068">
    <property type="taxonomic scope" value="Bacteria"/>
</dbReference>
<proteinExistence type="predicted"/>
<gene>
    <name evidence="2" type="ORF">DesyoDRAFT_1193</name>
</gene>
<dbReference type="SMART" id="SM00471">
    <property type="entry name" value="HDc"/>
    <property type="match status" value="1"/>
</dbReference>
<accession>H5XTA2</accession>
<dbReference type="eggNOG" id="COG1418">
    <property type="taxonomic scope" value="Bacteria"/>
</dbReference>
<dbReference type="CDD" id="cd04182">
    <property type="entry name" value="GT_2_like_f"/>
    <property type="match status" value="1"/>
</dbReference>
<dbReference type="HOGENOM" id="CLU_040526_0_0_9"/>
<dbReference type="NCBIfam" id="NF045665">
    <property type="entry name" value="NTPtran_DVU1551"/>
    <property type="match status" value="1"/>
</dbReference>
<dbReference type="Proteomes" id="UP000005104">
    <property type="component" value="Chromosome"/>
</dbReference>
<dbReference type="Gene3D" id="3.90.550.10">
    <property type="entry name" value="Spore Coat Polysaccharide Biosynthesis Protein SpsA, Chain A"/>
    <property type="match status" value="1"/>
</dbReference>
<dbReference type="Gene3D" id="1.10.3210.10">
    <property type="entry name" value="Hypothetical protein af1432"/>
    <property type="match status" value="1"/>
</dbReference>
<keyword evidence="3" id="KW-1185">Reference proteome</keyword>
<dbReference type="GO" id="GO:0016779">
    <property type="term" value="F:nucleotidyltransferase activity"/>
    <property type="evidence" value="ECO:0007669"/>
    <property type="project" value="UniProtKB-ARBA"/>
</dbReference>
<organism evidence="2 3">
    <name type="scientific">Desulfosporosinus youngiae DSM 17734</name>
    <dbReference type="NCBI Taxonomy" id="768710"/>
    <lineage>
        <taxon>Bacteria</taxon>
        <taxon>Bacillati</taxon>
        <taxon>Bacillota</taxon>
        <taxon>Clostridia</taxon>
        <taxon>Eubacteriales</taxon>
        <taxon>Desulfitobacteriaceae</taxon>
        <taxon>Desulfosporosinus</taxon>
    </lineage>
</organism>
<dbReference type="PANTHER" id="PTHR43777:SF1">
    <property type="entry name" value="MOLYBDENUM COFACTOR CYTIDYLYLTRANSFERASE"/>
    <property type="match status" value="1"/>
</dbReference>
<sequence length="384" mass="42948">MLANAEDQQGKDSLAAIILAAGYSFRMKQFKPLLELGGSTVLEQAVHSFLDRGIKDIRVVVGHRANELYPVLERLGVKAIYNANFPDGMFSSVCAGAKSLAPEVSGFFLLPVDNPLVSKRTIETLQSSFFSTKFGIIYPSHQGERGHPPLISRRYVEEALVWKKPGGMRAFLEEYEHDALDVEVFDPGILLDMDTLRDYHKMLNYCGDTQVPSEEECYAIIKRADTPVKVVNHSKQVAQLSCAIGRCLIRSGYPMNIDLIKAAALLHDLAKGKSNHALVGAGMLANYPEVAEIVADHMDIRLNSDQSITEKEVVYLADKLIIEDQIISLQNRFMGPLEQYKHDQEAFRRIRQRLSNAESVLARIEQLIKMPLHDLWKADLGGQI</sequence>
<dbReference type="PANTHER" id="PTHR43777">
    <property type="entry name" value="MOLYBDENUM COFACTOR CYTIDYLYLTRANSFERASE"/>
    <property type="match status" value="1"/>
</dbReference>
<evidence type="ECO:0000259" key="1">
    <source>
        <dbReference type="PROSITE" id="PS51831"/>
    </source>
</evidence>
<dbReference type="InterPro" id="IPR003607">
    <property type="entry name" value="HD/PDEase_dom"/>
</dbReference>
<reference evidence="2 3" key="1">
    <citation type="submission" date="2011-11" db="EMBL/GenBank/DDBJ databases">
        <title>The Noncontiguous Finished genome of Desulfosporosinus youngiae DSM 17734.</title>
        <authorList>
            <consortium name="US DOE Joint Genome Institute (JGI-PGF)"/>
            <person name="Lucas S."/>
            <person name="Han J."/>
            <person name="Lapidus A."/>
            <person name="Cheng J.-F."/>
            <person name="Goodwin L."/>
            <person name="Pitluck S."/>
            <person name="Peters L."/>
            <person name="Ovchinnikova G."/>
            <person name="Lu M."/>
            <person name="Land M.L."/>
            <person name="Hauser L."/>
            <person name="Pester M."/>
            <person name="Spring S."/>
            <person name="Ollivier B."/>
            <person name="Rattei T."/>
            <person name="Klenk H.-P."/>
            <person name="Wagner M."/>
            <person name="Loy A."/>
            <person name="Woyke T.J."/>
        </authorList>
    </citation>
    <scope>NUCLEOTIDE SEQUENCE [LARGE SCALE GENOMIC DNA]</scope>
    <source>
        <strain evidence="2 3">DSM 17734</strain>
    </source>
</reference>
<name>H5XTA2_9FIRM</name>